<gene>
    <name evidence="7" type="ORF">KZ829_26255</name>
</gene>
<dbReference type="Proteomes" id="UP001519863">
    <property type="component" value="Unassembled WGS sequence"/>
</dbReference>
<keyword evidence="2 5" id="KW-0812">Transmembrane</keyword>
<evidence type="ECO:0000256" key="3">
    <source>
        <dbReference type="ARBA" id="ARBA00022989"/>
    </source>
</evidence>
<evidence type="ECO:0000256" key="1">
    <source>
        <dbReference type="ARBA" id="ARBA00004141"/>
    </source>
</evidence>
<protein>
    <recommendedName>
        <fullName evidence="6">Methylamine utilisation protein MauE domain-containing protein</fullName>
    </recommendedName>
</protein>
<evidence type="ECO:0000256" key="5">
    <source>
        <dbReference type="SAM" id="Phobius"/>
    </source>
</evidence>
<sequence length="167" mass="16713">MTPYVALACLIAAGLTFAVSAWSKARGRATRAAAADLVRTVTGLSGNRARAAAAALIATEAAVPMMLAVPAFRPAGIWLTVGLSAALLGGVLLLAGRDVPCACFGEPSSRLSGVHAVRNAVLLTVAIGAACATPSAADTPAGLAAACAGTVLCLFVIRFEALHRAFR</sequence>
<reference evidence="7 8" key="1">
    <citation type="journal article" date="2013" name="Antonie Van Leeuwenhoek">
        <title>Actinoplanes hulinensis sp. nov., a novel actinomycete isolated from soybean root (Glycine max (L.) Merr).</title>
        <authorList>
            <person name="Shen Y."/>
            <person name="Liu C."/>
            <person name="Wang X."/>
            <person name="Zhao J."/>
            <person name="Jia F."/>
            <person name="Zhang Y."/>
            <person name="Wang L."/>
            <person name="Yang D."/>
            <person name="Xiang W."/>
        </authorList>
    </citation>
    <scope>NUCLEOTIDE SEQUENCE [LARGE SCALE GENOMIC DNA]</scope>
    <source>
        <strain evidence="7 8">NEAU-M9</strain>
    </source>
</reference>
<name>A0ABS7BAE2_9ACTN</name>
<feature type="domain" description="Methylamine utilisation protein MauE" evidence="6">
    <location>
        <begin position="4"/>
        <end position="130"/>
    </location>
</feature>
<accession>A0ABS7BAE2</accession>
<evidence type="ECO:0000256" key="4">
    <source>
        <dbReference type="ARBA" id="ARBA00023136"/>
    </source>
</evidence>
<dbReference type="Pfam" id="PF07291">
    <property type="entry name" value="MauE"/>
    <property type="match status" value="1"/>
</dbReference>
<evidence type="ECO:0000313" key="8">
    <source>
        <dbReference type="Proteomes" id="UP001519863"/>
    </source>
</evidence>
<comment type="caution">
    <text evidence="7">The sequence shown here is derived from an EMBL/GenBank/DDBJ whole genome shotgun (WGS) entry which is preliminary data.</text>
</comment>
<evidence type="ECO:0000256" key="2">
    <source>
        <dbReference type="ARBA" id="ARBA00022692"/>
    </source>
</evidence>
<keyword evidence="4 5" id="KW-0472">Membrane</keyword>
<feature type="transmembrane region" description="Helical" evidence="5">
    <location>
        <begin position="143"/>
        <end position="161"/>
    </location>
</feature>
<keyword evidence="3 5" id="KW-1133">Transmembrane helix</keyword>
<feature type="transmembrane region" description="Helical" evidence="5">
    <location>
        <begin position="75"/>
        <end position="95"/>
    </location>
</feature>
<proteinExistence type="predicted"/>
<comment type="subcellular location">
    <subcellularLocation>
        <location evidence="1">Membrane</location>
        <topology evidence="1">Multi-pass membrane protein</topology>
    </subcellularLocation>
</comment>
<keyword evidence="8" id="KW-1185">Reference proteome</keyword>
<dbReference type="InterPro" id="IPR009908">
    <property type="entry name" value="Methylamine_util_MauE"/>
</dbReference>
<dbReference type="EMBL" id="JAHXZI010000014">
    <property type="protein sequence ID" value="MBW6437243.1"/>
    <property type="molecule type" value="Genomic_DNA"/>
</dbReference>
<evidence type="ECO:0000313" key="7">
    <source>
        <dbReference type="EMBL" id="MBW6437243.1"/>
    </source>
</evidence>
<dbReference type="RefSeq" id="WP_220146578.1">
    <property type="nucleotide sequence ID" value="NZ_JAHXZI010000014.1"/>
</dbReference>
<organism evidence="7 8">
    <name type="scientific">Actinoplanes hulinensis</name>
    <dbReference type="NCBI Taxonomy" id="1144547"/>
    <lineage>
        <taxon>Bacteria</taxon>
        <taxon>Bacillati</taxon>
        <taxon>Actinomycetota</taxon>
        <taxon>Actinomycetes</taxon>
        <taxon>Micromonosporales</taxon>
        <taxon>Micromonosporaceae</taxon>
        <taxon>Actinoplanes</taxon>
    </lineage>
</organism>
<feature type="transmembrane region" description="Helical" evidence="5">
    <location>
        <begin position="116"/>
        <end position="137"/>
    </location>
</feature>
<evidence type="ECO:0000259" key="6">
    <source>
        <dbReference type="Pfam" id="PF07291"/>
    </source>
</evidence>